<evidence type="ECO:0000313" key="3">
    <source>
        <dbReference type="EMBL" id="MDP4527711.1"/>
    </source>
</evidence>
<dbReference type="EMBL" id="JAUZVY010000001">
    <property type="protein sequence ID" value="MDP4527711.1"/>
    <property type="molecule type" value="Genomic_DNA"/>
</dbReference>
<keyword evidence="1" id="KW-0812">Transmembrane</keyword>
<protein>
    <submittedName>
        <fullName evidence="3">General secretion pathway protein GspB</fullName>
    </submittedName>
</protein>
<comment type="caution">
    <text evidence="3">The sequence shown here is derived from an EMBL/GenBank/DDBJ whole genome shotgun (WGS) entry which is preliminary data.</text>
</comment>
<name>A0ABT9GM01_9GAMM</name>
<keyword evidence="4" id="KW-1185">Reference proteome</keyword>
<dbReference type="Proteomes" id="UP001236258">
    <property type="component" value="Unassembled WGS sequence"/>
</dbReference>
<sequence>MSILMDALKQQQAISSAPAASRSAVFWLGVLAGASLLAVALAAGYWLGSQQQPVIEAKAEQTASTQPELASQQQILAALTTELKPAESAQLQAQEQATTVESVDPVRAMPETETVQVAAEPVTRPAQPAMPSLDELEDTEVSAELQQRFAQAMDELEQEGSGRSQVRVHDAPARDITELAPQVQRQLPPMRFEAHVFATMPSRRWVKVNGRTLQQGQWLTTDIQLVEIHQNHVVLRYRQLEFSMAALSEWPG</sequence>
<dbReference type="Pfam" id="PF16537">
    <property type="entry name" value="T2SSB"/>
    <property type="match status" value="1"/>
</dbReference>
<proteinExistence type="predicted"/>
<accession>A0ABT9GM01</accession>
<gene>
    <name evidence="3" type="ORF">Q3O59_01535</name>
</gene>
<evidence type="ECO:0000256" key="1">
    <source>
        <dbReference type="SAM" id="Phobius"/>
    </source>
</evidence>
<dbReference type="RefSeq" id="WP_305943927.1">
    <property type="nucleotide sequence ID" value="NZ_JAUZVY010000001.1"/>
</dbReference>
<evidence type="ECO:0000313" key="4">
    <source>
        <dbReference type="Proteomes" id="UP001236258"/>
    </source>
</evidence>
<reference evidence="3 4" key="1">
    <citation type="submission" date="2023-08" db="EMBL/GenBank/DDBJ databases">
        <authorList>
            <person name="Joshi A."/>
            <person name="Thite S."/>
        </authorList>
    </citation>
    <scope>NUCLEOTIDE SEQUENCE [LARGE SCALE GENOMIC DNA]</scope>
    <source>
        <strain evidence="3 4">1E1</strain>
    </source>
</reference>
<evidence type="ECO:0000259" key="2">
    <source>
        <dbReference type="Pfam" id="PF16537"/>
    </source>
</evidence>
<feature type="domain" description="Type II secretion system protein GspB C-terminal" evidence="2">
    <location>
        <begin position="187"/>
        <end position="246"/>
    </location>
</feature>
<feature type="transmembrane region" description="Helical" evidence="1">
    <location>
        <begin position="24"/>
        <end position="47"/>
    </location>
</feature>
<organism evidence="3 4">
    <name type="scientific">Alkalimonas delamerensis</name>
    <dbReference type="NCBI Taxonomy" id="265981"/>
    <lineage>
        <taxon>Bacteria</taxon>
        <taxon>Pseudomonadati</taxon>
        <taxon>Pseudomonadota</taxon>
        <taxon>Gammaproteobacteria</taxon>
        <taxon>Alkalimonas</taxon>
    </lineage>
</organism>
<keyword evidence="1" id="KW-0472">Membrane</keyword>
<keyword evidence="1" id="KW-1133">Transmembrane helix</keyword>
<dbReference type="InterPro" id="IPR032389">
    <property type="entry name" value="GspB_C"/>
</dbReference>